<dbReference type="GO" id="GO:0061909">
    <property type="term" value="P:autophagosome-lysosome fusion"/>
    <property type="evidence" value="ECO:0007669"/>
    <property type="project" value="TreeGrafter"/>
</dbReference>
<name>A0AAV4P2R0_CAEEX</name>
<protein>
    <recommendedName>
        <fullName evidence="1">DUF7042 domain-containing protein</fullName>
    </recommendedName>
</protein>
<proteinExistence type="predicted"/>
<dbReference type="Proteomes" id="UP001054945">
    <property type="component" value="Unassembled WGS sequence"/>
</dbReference>
<dbReference type="InterPro" id="IPR055470">
    <property type="entry name" value="DUF7042"/>
</dbReference>
<dbReference type="AlphaFoldDB" id="A0AAV4P2R0"/>
<dbReference type="PANTHER" id="PTHR22255:SF9">
    <property type="entry name" value="LP06548P"/>
    <property type="match status" value="1"/>
</dbReference>
<evidence type="ECO:0000313" key="2">
    <source>
        <dbReference type="EMBL" id="GIX90275.1"/>
    </source>
</evidence>
<accession>A0AAV4P2R0</accession>
<evidence type="ECO:0000259" key="1">
    <source>
        <dbReference type="Pfam" id="PF23069"/>
    </source>
</evidence>
<dbReference type="PANTHER" id="PTHR22255">
    <property type="entry name" value="LP06548P"/>
    <property type="match status" value="1"/>
</dbReference>
<dbReference type="Pfam" id="PF23069">
    <property type="entry name" value="DUF7042"/>
    <property type="match status" value="1"/>
</dbReference>
<comment type="caution">
    <text evidence="2">The sequence shown here is derived from an EMBL/GenBank/DDBJ whole genome shotgun (WGS) entry which is preliminary data.</text>
</comment>
<organism evidence="2 3">
    <name type="scientific">Caerostris extrusa</name>
    <name type="common">Bark spider</name>
    <name type="synonym">Caerostris bankana</name>
    <dbReference type="NCBI Taxonomy" id="172846"/>
    <lineage>
        <taxon>Eukaryota</taxon>
        <taxon>Metazoa</taxon>
        <taxon>Ecdysozoa</taxon>
        <taxon>Arthropoda</taxon>
        <taxon>Chelicerata</taxon>
        <taxon>Arachnida</taxon>
        <taxon>Araneae</taxon>
        <taxon>Araneomorphae</taxon>
        <taxon>Entelegynae</taxon>
        <taxon>Araneoidea</taxon>
        <taxon>Araneidae</taxon>
        <taxon>Caerostris</taxon>
    </lineage>
</organism>
<feature type="domain" description="DUF7042" evidence="1">
    <location>
        <begin position="98"/>
        <end position="180"/>
    </location>
</feature>
<sequence>MWSLTQLYKPIDDLHSQNEIVDKACVNKSHCSNIQDFKSWSVENLQRRPHDACSSPRYDSGGMDYITLVAPSATVFALCPHLVETNGLRIAATKNHIRSDQCQDSAVKVVGCRSHETLEFLSTCETVREHMTFQCQGTWEENGRNYLIAGLKGSKVRYCFVYYSNPKMTQFSGLPDTCRRTIVPGVTGNLTFNITSAGECDNLLNSSPSLKFLSGSASDCRGSNSTHLISPVTGYKPVPGHVTLRRPISASNLSPLGVKRVGQKLGQISLLKGCCETHSCALPLMDMQDRRGHLLNNSISTI</sequence>
<reference evidence="2 3" key="1">
    <citation type="submission" date="2021-06" db="EMBL/GenBank/DDBJ databases">
        <title>Caerostris extrusa draft genome.</title>
        <authorList>
            <person name="Kono N."/>
            <person name="Arakawa K."/>
        </authorList>
    </citation>
    <scope>NUCLEOTIDE SEQUENCE [LARGE SCALE GENOMIC DNA]</scope>
</reference>
<evidence type="ECO:0000313" key="3">
    <source>
        <dbReference type="Proteomes" id="UP001054945"/>
    </source>
</evidence>
<gene>
    <name evidence="2" type="ORF">CEXT_293341</name>
</gene>
<dbReference type="EMBL" id="BPLR01021490">
    <property type="protein sequence ID" value="GIX90275.1"/>
    <property type="molecule type" value="Genomic_DNA"/>
</dbReference>
<keyword evidence="3" id="KW-1185">Reference proteome</keyword>